<evidence type="ECO:0000256" key="1">
    <source>
        <dbReference type="ARBA" id="ARBA00009952"/>
    </source>
</evidence>
<dbReference type="GO" id="GO:0005737">
    <property type="term" value="C:cytoplasm"/>
    <property type="evidence" value="ECO:0007669"/>
    <property type="project" value="TreeGrafter"/>
</dbReference>
<protein>
    <recommendedName>
        <fullName evidence="4">Protein FAM136A</fullName>
    </recommendedName>
</protein>
<reference evidence="2" key="1">
    <citation type="submission" date="2023-06" db="EMBL/GenBank/DDBJ databases">
        <authorList>
            <person name="Delattre M."/>
        </authorList>
    </citation>
    <scope>NUCLEOTIDE SEQUENCE</scope>
    <source>
        <strain evidence="2">AF72</strain>
    </source>
</reference>
<keyword evidence="3" id="KW-1185">Reference proteome</keyword>
<dbReference type="InterPro" id="IPR008560">
    <property type="entry name" value="DUF842_euk"/>
</dbReference>
<dbReference type="PANTHER" id="PTHR21096:SF0">
    <property type="entry name" value="PROTEIN FAM136A"/>
    <property type="match status" value="1"/>
</dbReference>
<organism evidence="2 3">
    <name type="scientific">Mesorhabditis spiculigera</name>
    <dbReference type="NCBI Taxonomy" id="96644"/>
    <lineage>
        <taxon>Eukaryota</taxon>
        <taxon>Metazoa</taxon>
        <taxon>Ecdysozoa</taxon>
        <taxon>Nematoda</taxon>
        <taxon>Chromadorea</taxon>
        <taxon>Rhabditida</taxon>
        <taxon>Rhabditina</taxon>
        <taxon>Rhabditomorpha</taxon>
        <taxon>Rhabditoidea</taxon>
        <taxon>Rhabditidae</taxon>
        <taxon>Mesorhabditinae</taxon>
        <taxon>Mesorhabditis</taxon>
    </lineage>
</organism>
<accession>A0AA36DEG0</accession>
<proteinExistence type="inferred from homology"/>
<dbReference type="Pfam" id="PF05811">
    <property type="entry name" value="DUF842"/>
    <property type="match status" value="1"/>
</dbReference>
<comment type="caution">
    <text evidence="2">The sequence shown here is derived from an EMBL/GenBank/DDBJ whole genome shotgun (WGS) entry which is preliminary data.</text>
</comment>
<dbReference type="AlphaFoldDB" id="A0AA36DEG0"/>
<evidence type="ECO:0008006" key="4">
    <source>
        <dbReference type="Google" id="ProtNLM"/>
    </source>
</evidence>
<comment type="similarity">
    <text evidence="1">Belongs to the FAM136 family.</text>
</comment>
<evidence type="ECO:0000313" key="2">
    <source>
        <dbReference type="EMBL" id="CAJ0584728.1"/>
    </source>
</evidence>
<dbReference type="Proteomes" id="UP001177023">
    <property type="component" value="Unassembled WGS sequence"/>
</dbReference>
<dbReference type="PANTHER" id="PTHR21096">
    <property type="entry name" value="PROTEIN FAM136A"/>
    <property type="match status" value="1"/>
</dbReference>
<dbReference type="EMBL" id="CATQJA010002700">
    <property type="protein sequence ID" value="CAJ0584728.1"/>
    <property type="molecule type" value="Genomic_DNA"/>
</dbReference>
<name>A0AA36DEG0_9BILA</name>
<feature type="non-terminal residue" evidence="2">
    <location>
        <position position="142"/>
    </location>
</feature>
<gene>
    <name evidence="2" type="ORF">MSPICULIGERA_LOCUS22771</name>
</gene>
<sequence>MMEETQQKVKRAVDGMIDTIDKTHLREMQRKMFECSAKCCANNSSSREVVENCVEQCNGNMRKAQGQLEMELGTLQQQLSRCAMGCYDELTKKFGPDTSKYSQTQMTEFNEKLDVCVAKCADSHIQLIPSIRDRFAKFVRSL</sequence>
<evidence type="ECO:0000313" key="3">
    <source>
        <dbReference type="Proteomes" id="UP001177023"/>
    </source>
</evidence>